<evidence type="ECO:0000313" key="9">
    <source>
        <dbReference type="EMBL" id="CAF4119937.1"/>
    </source>
</evidence>
<organism evidence="2 10">
    <name type="scientific">Rotaria magnacalcarata</name>
    <dbReference type="NCBI Taxonomy" id="392030"/>
    <lineage>
        <taxon>Eukaryota</taxon>
        <taxon>Metazoa</taxon>
        <taxon>Spiralia</taxon>
        <taxon>Gnathifera</taxon>
        <taxon>Rotifera</taxon>
        <taxon>Eurotatoria</taxon>
        <taxon>Bdelloidea</taxon>
        <taxon>Philodinida</taxon>
        <taxon>Philodinidae</taxon>
        <taxon>Rotaria</taxon>
    </lineage>
</organism>
<evidence type="ECO:0000313" key="8">
    <source>
        <dbReference type="EMBL" id="CAF4111082.1"/>
    </source>
</evidence>
<dbReference type="Proteomes" id="UP000663842">
    <property type="component" value="Unassembled WGS sequence"/>
</dbReference>
<gene>
    <name evidence="6" type="ORF">BYL167_LOCUS10168</name>
    <name evidence="2" type="ORF">CJN711_LOCUS7416</name>
    <name evidence="4" type="ORF">MBJ925_LOCUS21676</name>
    <name evidence="8" type="ORF">OVN521_LOCUS21429</name>
    <name evidence="7" type="ORF">SMN809_LOCUS8518</name>
    <name evidence="9" type="ORF">UXM345_LOCUS23344</name>
    <name evidence="5" type="ORF">WKI299_LOCUS27740</name>
    <name evidence="3" type="ORF">XDN619_LOCUS3754</name>
</gene>
<sequence length="235" mass="27554">MNATNIWKKRSNDRSEKKSNRIINCRHFKSKKKEIFLNLLKDNLITNWIDNESKDDDNDEQSQSLIESDFMYKASQIKINNQDEDSLQLENFQRLSTMKNIIFLDLENFSRFFQHLINPLPDQTYVIAFQASNMKWKPPKNDLVYENLLNLNNFQSMRPSGNRHDAADFALVLTFGKLHGLLPKSIPFTIISGDKGFIEVIHQLKSSYRRINWINPHQISFEDLNQILKISSTTS</sequence>
<evidence type="ECO:0000313" key="4">
    <source>
        <dbReference type="EMBL" id="CAF2097530.1"/>
    </source>
</evidence>
<evidence type="ECO:0000313" key="5">
    <source>
        <dbReference type="EMBL" id="CAF2138006.1"/>
    </source>
</evidence>
<dbReference type="Proteomes" id="UP000676336">
    <property type="component" value="Unassembled WGS sequence"/>
</dbReference>
<dbReference type="Proteomes" id="UP000663824">
    <property type="component" value="Unassembled WGS sequence"/>
</dbReference>
<dbReference type="InterPro" id="IPR041192">
    <property type="entry name" value="PIN_11"/>
</dbReference>
<dbReference type="Proteomes" id="UP000663855">
    <property type="component" value="Unassembled WGS sequence"/>
</dbReference>
<dbReference type="EMBL" id="CAJNRE010010988">
    <property type="protein sequence ID" value="CAF2097530.1"/>
    <property type="molecule type" value="Genomic_DNA"/>
</dbReference>
<dbReference type="Proteomes" id="UP000663856">
    <property type="component" value="Unassembled WGS sequence"/>
</dbReference>
<dbReference type="Pfam" id="PF18479">
    <property type="entry name" value="PIN_11"/>
    <property type="match status" value="1"/>
</dbReference>
<dbReference type="Proteomes" id="UP000663866">
    <property type="component" value="Unassembled WGS sequence"/>
</dbReference>
<feature type="domain" description="ZNF451 PIN-like" evidence="1">
    <location>
        <begin position="97"/>
        <end position="212"/>
    </location>
</feature>
<dbReference type="AlphaFoldDB" id="A0A814PJN8"/>
<evidence type="ECO:0000313" key="7">
    <source>
        <dbReference type="EMBL" id="CAF3937141.1"/>
    </source>
</evidence>
<dbReference type="Proteomes" id="UP000681967">
    <property type="component" value="Unassembled WGS sequence"/>
</dbReference>
<dbReference type="EMBL" id="CAJOBF010004009">
    <property type="protein sequence ID" value="CAF4119937.1"/>
    <property type="molecule type" value="Genomic_DNA"/>
</dbReference>
<name>A0A814PJN8_9BILA</name>
<accession>A0A814PJN8</accession>
<evidence type="ECO:0000313" key="2">
    <source>
        <dbReference type="EMBL" id="CAF1106523.1"/>
    </source>
</evidence>
<evidence type="ECO:0000313" key="10">
    <source>
        <dbReference type="Proteomes" id="UP000663855"/>
    </source>
</evidence>
<evidence type="ECO:0000313" key="6">
    <source>
        <dbReference type="EMBL" id="CAF3934222.1"/>
    </source>
</evidence>
<keyword evidence="11" id="KW-1185">Reference proteome</keyword>
<evidence type="ECO:0000259" key="1">
    <source>
        <dbReference type="Pfam" id="PF18479"/>
    </source>
</evidence>
<evidence type="ECO:0000313" key="11">
    <source>
        <dbReference type="Proteomes" id="UP000663866"/>
    </source>
</evidence>
<reference evidence="2" key="1">
    <citation type="submission" date="2021-02" db="EMBL/GenBank/DDBJ databases">
        <authorList>
            <person name="Nowell W R."/>
        </authorList>
    </citation>
    <scope>NUCLEOTIDE SEQUENCE</scope>
</reference>
<dbReference type="EMBL" id="CAJNRG010000580">
    <property type="protein sequence ID" value="CAF2010631.1"/>
    <property type="molecule type" value="Genomic_DNA"/>
</dbReference>
<evidence type="ECO:0000313" key="3">
    <source>
        <dbReference type="EMBL" id="CAF2010631.1"/>
    </source>
</evidence>
<protein>
    <recommendedName>
        <fullName evidence="1">ZNF451 PIN-like domain-containing protein</fullName>
    </recommendedName>
</protein>
<dbReference type="EMBL" id="CAJOBG010004447">
    <property type="protein sequence ID" value="CAF4111082.1"/>
    <property type="molecule type" value="Genomic_DNA"/>
</dbReference>
<dbReference type="Proteomes" id="UP000663887">
    <property type="component" value="Unassembled WGS sequence"/>
</dbReference>
<proteinExistence type="predicted"/>
<dbReference type="EMBL" id="CAJOBH010003024">
    <property type="protein sequence ID" value="CAF3934222.1"/>
    <property type="molecule type" value="Genomic_DNA"/>
</dbReference>
<dbReference type="EMBL" id="CAJOBI010002629">
    <property type="protein sequence ID" value="CAF3937141.1"/>
    <property type="molecule type" value="Genomic_DNA"/>
</dbReference>
<dbReference type="EMBL" id="CAJNOV010002541">
    <property type="protein sequence ID" value="CAF1106523.1"/>
    <property type="molecule type" value="Genomic_DNA"/>
</dbReference>
<comment type="caution">
    <text evidence="2">The sequence shown here is derived from an EMBL/GenBank/DDBJ whole genome shotgun (WGS) entry which is preliminary data.</text>
</comment>
<dbReference type="EMBL" id="CAJNRF010012157">
    <property type="protein sequence ID" value="CAF2138006.1"/>
    <property type="molecule type" value="Genomic_DNA"/>
</dbReference>